<dbReference type="InterPro" id="IPR008921">
    <property type="entry name" value="DNA_pol3_clamp-load_cplx_C"/>
</dbReference>
<dbReference type="EMBL" id="AWSU01000238">
    <property type="protein sequence ID" value="ERI75669.1"/>
    <property type="molecule type" value="Genomic_DNA"/>
</dbReference>
<dbReference type="GO" id="GO:0006260">
    <property type="term" value="P:DNA replication"/>
    <property type="evidence" value="ECO:0007669"/>
    <property type="project" value="UniProtKB-KW"/>
</dbReference>
<keyword evidence="3" id="KW-0808">Transferase</keyword>
<dbReference type="Gene3D" id="1.20.272.10">
    <property type="match status" value="1"/>
</dbReference>
<dbReference type="PANTHER" id="PTHR34388">
    <property type="entry name" value="DNA POLYMERASE III SUBUNIT DELTA"/>
    <property type="match status" value="1"/>
</dbReference>
<evidence type="ECO:0000256" key="8">
    <source>
        <dbReference type="ARBA" id="ARBA00049244"/>
    </source>
</evidence>
<name>A0ABC9TVN6_CLOSY</name>
<dbReference type="InterPro" id="IPR048466">
    <property type="entry name" value="DNA_pol3_delta-like_C"/>
</dbReference>
<evidence type="ECO:0000313" key="11">
    <source>
        <dbReference type="EMBL" id="ERI75669.1"/>
    </source>
</evidence>
<dbReference type="AlphaFoldDB" id="A0ABC9TVN6"/>
<keyword evidence="5" id="KW-0235">DNA replication</keyword>
<organism evidence="11 12">
    <name type="scientific">[Clostridium] symbiosum ATCC 14940</name>
    <dbReference type="NCBI Taxonomy" id="411472"/>
    <lineage>
        <taxon>Bacteria</taxon>
        <taxon>Bacillati</taxon>
        <taxon>Bacillota</taxon>
        <taxon>Clostridia</taxon>
        <taxon>Lachnospirales</taxon>
        <taxon>Lachnospiraceae</taxon>
        <taxon>Otoolea</taxon>
    </lineage>
</organism>
<dbReference type="Pfam" id="PF06144">
    <property type="entry name" value="DNA_pol3_delta"/>
    <property type="match status" value="1"/>
</dbReference>
<dbReference type="PANTHER" id="PTHR34388:SF1">
    <property type="entry name" value="DNA POLYMERASE III SUBUNIT DELTA"/>
    <property type="match status" value="1"/>
</dbReference>
<dbReference type="EC" id="2.7.7.7" evidence="1"/>
<evidence type="ECO:0000256" key="1">
    <source>
        <dbReference type="ARBA" id="ARBA00012417"/>
    </source>
</evidence>
<keyword evidence="4" id="KW-0548">Nucleotidyltransferase</keyword>
<dbReference type="NCBIfam" id="TIGR01128">
    <property type="entry name" value="holA"/>
    <property type="match status" value="1"/>
</dbReference>
<dbReference type="SUPFAM" id="SSF52540">
    <property type="entry name" value="P-loop containing nucleoside triphosphate hydrolases"/>
    <property type="match status" value="1"/>
</dbReference>
<proteinExistence type="inferred from homology"/>
<evidence type="ECO:0000256" key="7">
    <source>
        <dbReference type="ARBA" id="ARBA00034754"/>
    </source>
</evidence>
<feature type="domain" description="DNA polymerase III delta subunit-like C-terminal" evidence="10">
    <location>
        <begin position="203"/>
        <end position="321"/>
    </location>
</feature>
<evidence type="ECO:0000256" key="3">
    <source>
        <dbReference type="ARBA" id="ARBA00022679"/>
    </source>
</evidence>
<dbReference type="GO" id="GO:0003887">
    <property type="term" value="F:DNA-directed DNA polymerase activity"/>
    <property type="evidence" value="ECO:0007669"/>
    <property type="project" value="UniProtKB-KW"/>
</dbReference>
<dbReference type="RefSeq" id="WP_021643733.1">
    <property type="nucleotide sequence ID" value="NZ_KE993039.1"/>
</dbReference>
<evidence type="ECO:0000256" key="4">
    <source>
        <dbReference type="ARBA" id="ARBA00022695"/>
    </source>
</evidence>
<sequence length="323" mass="36557">MQTINEDIKSGQYKKVYLLYGEESFLKQSYKKKLKEAVAGDDTMNYNYFEGKGLDVNELISLSDTMPFFSDKRLIIIEDSGFFKTSSEALADYLPMIPDTTCIVFVEDAVDKRNRLFKKVKELGHAAEMKRQDSAQLARWAGTILAQNGRKITGSSMNLFLERTGDDMENIRMELEKLISYTMGSDVVTTEDVEAVTTVQVTNKIFDMVNAIVTRKTRLAMDLYEDLLTLKEPPMRILFLIARQFNQLLLVKEMTAKGTDRGTIASKLKIPPFVAGKVSAQAGAFTREQIFSYVKGCVEAEEAVKTGKMNDRMAVELLITRKY</sequence>
<dbReference type="Pfam" id="PF21694">
    <property type="entry name" value="DNA_pol3_delta_C"/>
    <property type="match status" value="1"/>
</dbReference>
<gene>
    <name evidence="11" type="ORF">CLOSYM_03099</name>
</gene>
<evidence type="ECO:0000256" key="2">
    <source>
        <dbReference type="ARBA" id="ARBA00017703"/>
    </source>
</evidence>
<dbReference type="InterPro" id="IPR005790">
    <property type="entry name" value="DNA_polIII_delta"/>
</dbReference>
<reference evidence="11 12" key="1">
    <citation type="submission" date="2013-07" db="EMBL/GenBank/DDBJ databases">
        <authorList>
            <person name="Weinstock G."/>
            <person name="Sodergren E."/>
            <person name="Wylie T."/>
            <person name="Fulton L."/>
            <person name="Fulton R."/>
            <person name="Fronick C."/>
            <person name="O'Laughlin M."/>
            <person name="Godfrey J."/>
            <person name="Miner T."/>
            <person name="Herter B."/>
            <person name="Appelbaum E."/>
            <person name="Cordes M."/>
            <person name="Lek S."/>
            <person name="Wollam A."/>
            <person name="Pepin K.H."/>
            <person name="Palsikar V.B."/>
            <person name="Mitreva M."/>
            <person name="Wilson R.K."/>
        </authorList>
    </citation>
    <scope>NUCLEOTIDE SEQUENCE [LARGE SCALE GENOMIC DNA]</scope>
    <source>
        <strain evidence="11 12">ATCC 14940</strain>
    </source>
</reference>
<evidence type="ECO:0000313" key="12">
    <source>
        <dbReference type="Proteomes" id="UP000016491"/>
    </source>
</evidence>
<comment type="catalytic activity">
    <reaction evidence="8">
        <text>DNA(n) + a 2'-deoxyribonucleoside 5'-triphosphate = DNA(n+1) + diphosphate</text>
        <dbReference type="Rhea" id="RHEA:22508"/>
        <dbReference type="Rhea" id="RHEA-COMP:17339"/>
        <dbReference type="Rhea" id="RHEA-COMP:17340"/>
        <dbReference type="ChEBI" id="CHEBI:33019"/>
        <dbReference type="ChEBI" id="CHEBI:61560"/>
        <dbReference type="ChEBI" id="CHEBI:173112"/>
        <dbReference type="EC" id="2.7.7.7"/>
    </reaction>
</comment>
<comment type="similarity">
    <text evidence="7">Belongs to the DNA polymerase HolA subunit family.</text>
</comment>
<evidence type="ECO:0000259" key="9">
    <source>
        <dbReference type="Pfam" id="PF06144"/>
    </source>
</evidence>
<dbReference type="Proteomes" id="UP000016491">
    <property type="component" value="Unassembled WGS sequence"/>
</dbReference>
<dbReference type="Gene3D" id="3.40.50.300">
    <property type="entry name" value="P-loop containing nucleotide triphosphate hydrolases"/>
    <property type="match status" value="1"/>
</dbReference>
<accession>A0ABC9TVN6</accession>
<protein>
    <recommendedName>
        <fullName evidence="2">DNA polymerase III subunit delta</fullName>
        <ecNumber evidence="1">2.7.7.7</ecNumber>
    </recommendedName>
</protein>
<feature type="domain" description="DNA polymerase III delta N-terminal" evidence="9">
    <location>
        <begin position="17"/>
        <end position="123"/>
    </location>
</feature>
<evidence type="ECO:0000259" key="10">
    <source>
        <dbReference type="Pfam" id="PF21694"/>
    </source>
</evidence>
<dbReference type="Gene3D" id="1.10.8.60">
    <property type="match status" value="1"/>
</dbReference>
<dbReference type="InterPro" id="IPR010372">
    <property type="entry name" value="DNA_pol3_delta_N"/>
</dbReference>
<evidence type="ECO:0000256" key="5">
    <source>
        <dbReference type="ARBA" id="ARBA00022705"/>
    </source>
</evidence>
<dbReference type="SUPFAM" id="SSF48019">
    <property type="entry name" value="post-AAA+ oligomerization domain-like"/>
    <property type="match status" value="1"/>
</dbReference>
<keyword evidence="6" id="KW-0239">DNA-directed DNA polymerase</keyword>
<dbReference type="InterPro" id="IPR027417">
    <property type="entry name" value="P-loop_NTPase"/>
</dbReference>
<evidence type="ECO:0000256" key="6">
    <source>
        <dbReference type="ARBA" id="ARBA00022932"/>
    </source>
</evidence>
<comment type="caution">
    <text evidence="11">The sequence shown here is derived from an EMBL/GenBank/DDBJ whole genome shotgun (WGS) entry which is preliminary data.</text>
</comment>